<dbReference type="EMBL" id="UYYB01012774">
    <property type="protein sequence ID" value="VDM69587.1"/>
    <property type="molecule type" value="Genomic_DNA"/>
</dbReference>
<keyword evidence="3" id="KW-1185">Reference proteome</keyword>
<proteinExistence type="predicted"/>
<gene>
    <name evidence="2" type="ORF">SVUK_LOCUS15500</name>
    <name evidence="1" type="ORF">SVUK_LOCUS4585</name>
</gene>
<evidence type="ECO:0008006" key="4">
    <source>
        <dbReference type="Google" id="ProtNLM"/>
    </source>
</evidence>
<dbReference type="PANTHER" id="PTHR21481:SF0">
    <property type="entry name" value="PROTEIN CLEC16A"/>
    <property type="match status" value="1"/>
</dbReference>
<dbReference type="InterPro" id="IPR039272">
    <property type="entry name" value="CLEC16A/TT9"/>
</dbReference>
<dbReference type="EMBL" id="UYYB01108840">
    <property type="protein sequence ID" value="VDM80502.1"/>
    <property type="molecule type" value="Genomic_DNA"/>
</dbReference>
<dbReference type="OrthoDB" id="294052at2759"/>
<evidence type="ECO:0000313" key="1">
    <source>
        <dbReference type="EMBL" id="VDM69587.1"/>
    </source>
</evidence>
<dbReference type="GO" id="GO:0005770">
    <property type="term" value="C:late endosome"/>
    <property type="evidence" value="ECO:0007669"/>
    <property type="project" value="TreeGrafter"/>
</dbReference>
<evidence type="ECO:0000313" key="2">
    <source>
        <dbReference type="EMBL" id="VDM80502.1"/>
    </source>
</evidence>
<name>A0A3P7LMZ6_STRVU</name>
<organism evidence="2 3">
    <name type="scientific">Strongylus vulgaris</name>
    <name type="common">Blood worm</name>
    <dbReference type="NCBI Taxonomy" id="40348"/>
    <lineage>
        <taxon>Eukaryota</taxon>
        <taxon>Metazoa</taxon>
        <taxon>Ecdysozoa</taxon>
        <taxon>Nematoda</taxon>
        <taxon>Chromadorea</taxon>
        <taxon>Rhabditida</taxon>
        <taxon>Rhabditina</taxon>
        <taxon>Rhabditomorpha</taxon>
        <taxon>Strongyloidea</taxon>
        <taxon>Strongylidae</taxon>
        <taxon>Strongylus</taxon>
    </lineage>
</organism>
<dbReference type="GO" id="GO:0007034">
    <property type="term" value="P:vacuolar transport"/>
    <property type="evidence" value="ECO:0007669"/>
    <property type="project" value="TreeGrafter"/>
</dbReference>
<dbReference type="Proteomes" id="UP000270094">
    <property type="component" value="Unassembled WGS sequence"/>
</dbReference>
<dbReference type="AlphaFoldDB" id="A0A3P7LMZ6"/>
<dbReference type="PANTHER" id="PTHR21481">
    <property type="entry name" value="PROTEIN CLEC16A"/>
    <property type="match status" value="1"/>
</dbReference>
<protein>
    <recommendedName>
        <fullName evidence="4">FPL domain-containing protein</fullName>
    </recommendedName>
</protein>
<dbReference type="GO" id="GO:1901096">
    <property type="term" value="P:regulation of autophagosome maturation"/>
    <property type="evidence" value="ECO:0007669"/>
    <property type="project" value="TreeGrafter"/>
</dbReference>
<dbReference type="GO" id="GO:0005794">
    <property type="term" value="C:Golgi apparatus"/>
    <property type="evidence" value="ECO:0007669"/>
    <property type="project" value="TreeGrafter"/>
</dbReference>
<dbReference type="GO" id="GO:0016197">
    <property type="term" value="P:endosomal transport"/>
    <property type="evidence" value="ECO:0007669"/>
    <property type="project" value="TreeGrafter"/>
</dbReference>
<evidence type="ECO:0000313" key="3">
    <source>
        <dbReference type="Proteomes" id="UP000270094"/>
    </source>
</evidence>
<sequence length="68" mass="7801">MLRRLGGSSSILWRPKNPHSLEYLKYLHGVLVKNDKVVEGNRKVLVEALRAIAEILIWGDQNDSKVFE</sequence>
<accession>A0A3P7LMZ6</accession>
<reference evidence="2 3" key="1">
    <citation type="submission" date="2018-11" db="EMBL/GenBank/DDBJ databases">
        <authorList>
            <consortium name="Pathogen Informatics"/>
        </authorList>
    </citation>
    <scope>NUCLEOTIDE SEQUENCE [LARGE SCALE GENOMIC DNA]</scope>
</reference>